<feature type="transmembrane region" description="Helical" evidence="1">
    <location>
        <begin position="69"/>
        <end position="90"/>
    </location>
</feature>
<evidence type="ECO:0000256" key="1">
    <source>
        <dbReference type="SAM" id="Phobius"/>
    </source>
</evidence>
<keyword evidence="3" id="KW-1185">Reference proteome</keyword>
<evidence type="ECO:0000313" key="3">
    <source>
        <dbReference type="Proteomes" id="UP000611945"/>
    </source>
</evidence>
<dbReference type="RefSeq" id="WP_251835877.1">
    <property type="nucleotide sequence ID" value="NZ_JACSQG010000003.1"/>
</dbReference>
<feature type="transmembrane region" description="Helical" evidence="1">
    <location>
        <begin position="33"/>
        <end position="62"/>
    </location>
</feature>
<keyword evidence="1" id="KW-0472">Membrane</keyword>
<organism evidence="2 3">
    <name type="scientific">Serpens gallinarum</name>
    <dbReference type="NCBI Taxonomy" id="2763075"/>
    <lineage>
        <taxon>Bacteria</taxon>
        <taxon>Pseudomonadati</taxon>
        <taxon>Pseudomonadota</taxon>
        <taxon>Gammaproteobacteria</taxon>
        <taxon>Pseudomonadales</taxon>
        <taxon>Pseudomonadaceae</taxon>
        <taxon>Pseudomonas</taxon>
    </lineage>
</organism>
<comment type="caution">
    <text evidence="2">The sequence shown here is derived from an EMBL/GenBank/DDBJ whole genome shotgun (WGS) entry which is preliminary data.</text>
</comment>
<reference evidence="2 3" key="1">
    <citation type="submission" date="2020-08" db="EMBL/GenBank/DDBJ databases">
        <title>A Genomic Blueprint of the Chicken Gut Microbiome.</title>
        <authorList>
            <person name="Gilroy R."/>
            <person name="Ravi A."/>
            <person name="Getino M."/>
            <person name="Pursley I."/>
            <person name="Horton D.L."/>
            <person name="Alikhan N.-F."/>
            <person name="Baker D."/>
            <person name="Gharbi K."/>
            <person name="Hall N."/>
            <person name="Watson M."/>
            <person name="Adriaenssens E.M."/>
            <person name="Foster-Nyarko E."/>
            <person name="Jarju S."/>
            <person name="Secka A."/>
            <person name="Antonio M."/>
            <person name="Oren A."/>
            <person name="Chaudhuri R."/>
            <person name="La Ragione R.M."/>
            <person name="Hildebrand F."/>
            <person name="Pallen M.J."/>
        </authorList>
    </citation>
    <scope>NUCLEOTIDE SEQUENCE [LARGE SCALE GENOMIC DNA]</scope>
    <source>
        <strain evidence="2 3">Sa2CUA2</strain>
    </source>
</reference>
<gene>
    <name evidence="2" type="ORF">H9642_07825</name>
</gene>
<sequence length="91" mass="10051">MGIVVLIFFAWLVHQNHRPLRMAALYTGLMALLSLLAGAGLGTLLLNGMVTLAYMSGFFWLLDRYSDTLVIWFALLFSGALLWFGAGILLT</sequence>
<accession>A0ABR8TNK3</accession>
<protein>
    <submittedName>
        <fullName evidence="2">Uncharacterized protein</fullName>
    </submittedName>
</protein>
<dbReference type="EMBL" id="JACSQG010000003">
    <property type="protein sequence ID" value="MBD7977100.1"/>
    <property type="molecule type" value="Genomic_DNA"/>
</dbReference>
<proteinExistence type="predicted"/>
<keyword evidence="1" id="KW-0812">Transmembrane</keyword>
<name>A0ABR8TNK3_9PSED</name>
<evidence type="ECO:0000313" key="2">
    <source>
        <dbReference type="EMBL" id="MBD7977100.1"/>
    </source>
</evidence>
<keyword evidence="1" id="KW-1133">Transmembrane helix</keyword>
<dbReference type="Proteomes" id="UP000611945">
    <property type="component" value="Unassembled WGS sequence"/>
</dbReference>